<dbReference type="GO" id="GO:0004135">
    <property type="term" value="F:amylo-alpha-1,6-glucosidase activity"/>
    <property type="evidence" value="ECO:0007669"/>
    <property type="project" value="InterPro"/>
</dbReference>
<dbReference type="EMBL" id="CAXKWB010000713">
    <property type="protein sequence ID" value="CAL4062039.1"/>
    <property type="molecule type" value="Genomic_DNA"/>
</dbReference>
<dbReference type="InterPro" id="IPR029436">
    <property type="entry name" value="AGL_euk_N"/>
</dbReference>
<dbReference type="GO" id="GO:0004134">
    <property type="term" value="F:4-alpha-glucanotransferase activity"/>
    <property type="evidence" value="ECO:0007669"/>
    <property type="project" value="InterPro"/>
</dbReference>
<evidence type="ECO:0000259" key="3">
    <source>
        <dbReference type="Pfam" id="PF14702"/>
    </source>
</evidence>
<dbReference type="Pfam" id="PF14699">
    <property type="entry name" value="hGDE_N"/>
    <property type="match status" value="1"/>
</dbReference>
<dbReference type="InterPro" id="IPR017853">
    <property type="entry name" value="GH"/>
</dbReference>
<accession>A0AAV2PPY4</accession>
<feature type="domain" description="Glycogen debranching enzyme glucanotransferase" evidence="2">
    <location>
        <begin position="131"/>
        <end position="565"/>
    </location>
</feature>
<name>A0AAV2PPY4_MEGNR</name>
<keyword evidence="5" id="KW-1185">Reference proteome</keyword>
<dbReference type="CDD" id="cd11327">
    <property type="entry name" value="AmyAc_Glg_debranch_2"/>
    <property type="match status" value="1"/>
</dbReference>
<feature type="domain" description="Glycogen debranching enzyme central" evidence="3">
    <location>
        <begin position="710"/>
        <end position="988"/>
    </location>
</feature>
<dbReference type="Pfam" id="PF14702">
    <property type="entry name" value="hGDE_central"/>
    <property type="match status" value="1"/>
</dbReference>
<protein>
    <recommendedName>
        <fullName evidence="6">Glycogen debranching enzyme</fullName>
    </recommendedName>
</protein>
<feature type="domain" description="Eukaryotic glycogen debranching enzyme N-terminal" evidence="1">
    <location>
        <begin position="36"/>
        <end position="125"/>
    </location>
</feature>
<dbReference type="Proteomes" id="UP001497623">
    <property type="component" value="Unassembled WGS sequence"/>
</dbReference>
<dbReference type="InterPro" id="IPR010401">
    <property type="entry name" value="AGL/Gdb1"/>
</dbReference>
<dbReference type="PANTHER" id="PTHR10569:SF2">
    <property type="entry name" value="GLYCOGEN DEBRANCHING ENZYME"/>
    <property type="match status" value="1"/>
</dbReference>
<organism evidence="4 5">
    <name type="scientific">Meganyctiphanes norvegica</name>
    <name type="common">Northern krill</name>
    <name type="synonym">Thysanopoda norvegica</name>
    <dbReference type="NCBI Taxonomy" id="48144"/>
    <lineage>
        <taxon>Eukaryota</taxon>
        <taxon>Metazoa</taxon>
        <taxon>Ecdysozoa</taxon>
        <taxon>Arthropoda</taxon>
        <taxon>Crustacea</taxon>
        <taxon>Multicrustacea</taxon>
        <taxon>Malacostraca</taxon>
        <taxon>Eumalacostraca</taxon>
        <taxon>Eucarida</taxon>
        <taxon>Euphausiacea</taxon>
        <taxon>Euphausiidae</taxon>
        <taxon>Meganyctiphanes</taxon>
    </lineage>
</organism>
<dbReference type="GO" id="GO:0005980">
    <property type="term" value="P:glycogen catabolic process"/>
    <property type="evidence" value="ECO:0007669"/>
    <property type="project" value="InterPro"/>
</dbReference>
<reference evidence="4 5" key="1">
    <citation type="submission" date="2024-05" db="EMBL/GenBank/DDBJ databases">
        <authorList>
            <person name="Wallberg A."/>
        </authorList>
    </citation>
    <scope>NUCLEOTIDE SEQUENCE [LARGE SCALE GENOMIC DNA]</scope>
</reference>
<dbReference type="SUPFAM" id="SSF51445">
    <property type="entry name" value="(Trans)glycosidases"/>
    <property type="match status" value="1"/>
</dbReference>
<evidence type="ECO:0000259" key="1">
    <source>
        <dbReference type="Pfam" id="PF14699"/>
    </source>
</evidence>
<dbReference type="FunFam" id="3.20.20.80:FF:000070">
    <property type="entry name" value="GDB1p Glycogen debranching enzyme"/>
    <property type="match status" value="1"/>
</dbReference>
<gene>
    <name evidence="4" type="ORF">MNOR_LOCUS2358</name>
</gene>
<evidence type="ECO:0000259" key="2">
    <source>
        <dbReference type="Pfam" id="PF14701"/>
    </source>
</evidence>
<dbReference type="Gene3D" id="3.20.20.80">
    <property type="entry name" value="Glycosidases"/>
    <property type="match status" value="2"/>
</dbReference>
<dbReference type="PANTHER" id="PTHR10569">
    <property type="entry name" value="GLYCOGEN DEBRANCHING ENZYME"/>
    <property type="match status" value="1"/>
</dbReference>
<evidence type="ECO:0000313" key="4">
    <source>
        <dbReference type="EMBL" id="CAL4062039.1"/>
    </source>
</evidence>
<dbReference type="InterPro" id="IPR032788">
    <property type="entry name" value="AGL_central"/>
</dbReference>
<sequence length="1109" mass="125468">MSGQHPQPQVRVLTLNNGEHLDTKLFRLQKGWIIQLRPGPSLLGKKVNVYTNNPLEENNAFDRTSYHQLHWRSDTSNKGDDTALFVEITIVMAGSFHYYFTFDNDSSRESAAGSGYYLVDPSLTVGIDKEVIPLDCIQCQTVLSKCVGPLNKWEARLKVSKESGYNMVHFTPLQELGASNSAYSLADQQKLNPTISTKEYNFTFEDVEKFTKKMRDEWKVLSLTDIVLNHTANESPWLQEHPEATYNCVNSPHLRPTYLLDRALYRMTNDVSMKRLPDDIIPHSIKSEDDIQLIKKALYTHYIPPLKLHEFYQVDVDKAVMVFKQRISGNAPVSTESYTEQLIIIQDSQYRRNSSKIDIDLAIKLYNKKRPDAANETDRVDKCCEMLKRVLELLNQRKATQIRGHLDTAVECCLGTIRYEYLAADGPKRKEVNHPSNHLVPPFFTSPGAEGKSLSEEESLAFGPEGCFCMAHNGWVMGADALKNFAEEDSMVYLRRELVAWGDSVKLRFGQKPKDSPFLWDFMSRYVKYTARIFDGIRLDNCHSTPIHVAEYLLDEARKVNPDLYVIAELFTSSEDIDNIFINRLGINSLIREAMSAPDSHEQGRLVYRYGGKPVGAFLLPPVRPLVPAVAHAIFMDLSHDNRAPAEVRTAWDMLPSSALVAMACCGSGSNRGYDELVPHHIHVVNEKRMYKGWTESSSPQSDEINSETGIIRCKNLLNDLHFELGMSGFSEVYVDQVTENVVTVTRHNPVTHQTVVLVAYQVFKPISQMNRGNIRPLKVEGRLEEIVFEMKTKTKITGCGDKRWPGNFTRDSKFINGLTDIQAEVKERIQPSRSSMVKVTTKEGSDMTECEYLPDFTPGSIIAFRFSLVPRAQSAVNKIRGVLSEFGYRTRISEVTTHNSKLNDILNNLSLADYNRILYRCDAEEREENRPGAGTYDIPNYGPFPYCGLQGVISLMSEIRANNDLGHPLCNNLREGDWMMDFIINRLKSDSGTEKLANWIERKLLSQLKELPRYLVPAYFDSVITSLYLTFVNKAWTMLGEFVSGGSDFAKGLGLCSLQFCGRVKSSLLPELSPALLPPQPPQHHDAKGQLKQMSVTLAAGIQLFIHG</sequence>
<proteinExistence type="predicted"/>
<dbReference type="FunFam" id="3.20.20.80:FF:000206">
    <property type="entry name" value="Amylo-alpha-1, 6-glucosidase, 4-alpha-glucanotransferase b"/>
    <property type="match status" value="1"/>
</dbReference>
<feature type="non-terminal residue" evidence="4">
    <location>
        <position position="1109"/>
    </location>
</feature>
<evidence type="ECO:0008006" key="6">
    <source>
        <dbReference type="Google" id="ProtNLM"/>
    </source>
</evidence>
<dbReference type="AlphaFoldDB" id="A0AAV2PPY4"/>
<dbReference type="Pfam" id="PF14701">
    <property type="entry name" value="hDGE_amylase"/>
    <property type="match status" value="1"/>
</dbReference>
<dbReference type="InterPro" id="IPR032792">
    <property type="entry name" value="AGL_glucanoTrfase"/>
</dbReference>
<evidence type="ECO:0000313" key="5">
    <source>
        <dbReference type="Proteomes" id="UP001497623"/>
    </source>
</evidence>
<comment type="caution">
    <text evidence="4">The sequence shown here is derived from an EMBL/GenBank/DDBJ whole genome shotgun (WGS) entry which is preliminary data.</text>
</comment>